<dbReference type="AlphaFoldDB" id="A0A2A2I041"/>
<dbReference type="EMBL" id="NMPM01000117">
    <property type="protein sequence ID" value="PAV24676.1"/>
    <property type="molecule type" value="Genomic_DNA"/>
</dbReference>
<evidence type="ECO:0000313" key="2">
    <source>
        <dbReference type="Proteomes" id="UP000218332"/>
    </source>
</evidence>
<accession>A0A2A2I041</accession>
<dbReference type="RefSeq" id="WP_095612245.1">
    <property type="nucleotide sequence ID" value="NZ_NMPM01000117.1"/>
</dbReference>
<comment type="caution">
    <text evidence="1">The sequence shown here is derived from an EMBL/GenBank/DDBJ whole genome shotgun (WGS) entry which is preliminary data.</text>
</comment>
<keyword evidence="2" id="KW-1185">Reference proteome</keyword>
<proteinExistence type="predicted"/>
<reference evidence="1 2" key="1">
    <citation type="submission" date="2017-07" db="EMBL/GenBank/DDBJ databases">
        <title>Tamlnaduibacter salinus (Mi-7) genome sequencing.</title>
        <authorList>
            <person name="Verma A."/>
            <person name="Krishnamurthi S."/>
        </authorList>
    </citation>
    <scope>NUCLEOTIDE SEQUENCE [LARGE SCALE GENOMIC DNA]</scope>
    <source>
        <strain evidence="1 2">Mi-7</strain>
    </source>
</reference>
<evidence type="ECO:0000313" key="1">
    <source>
        <dbReference type="EMBL" id="PAV24676.1"/>
    </source>
</evidence>
<gene>
    <name evidence="1" type="ORF">CF392_14985</name>
</gene>
<sequence length="272" mass="31638">MVKVRRLNDKGMHAFENYLSALSNDATLAIPFQLLDNPATSQGLGEDLEVVENAAFENRYLMGLSLVDLLNGADSQQLLGDRGFWSWLALLWFDQLCPAGKDGKRKPKKPYNYILSENFRHRPRHALYTTWMLVANHGENALFMLSKKPHERGEIIEQLAARQYFMACKGVIAAAHHIYFDPSRNTFKVGATSQTRKGNIRRFVTYLQQLDLTYVWDQFQPIRYWRYFRPNMMASLNRKYTHLRELSSFDCLIDLFVRPVCRANWWGTSGVF</sequence>
<protein>
    <submittedName>
        <fullName evidence="1">Uncharacterized protein</fullName>
    </submittedName>
</protein>
<organism evidence="1 2">
    <name type="scientific">Tamilnaduibacter salinus</name>
    <dbReference type="NCBI Taxonomy" id="1484056"/>
    <lineage>
        <taxon>Bacteria</taxon>
        <taxon>Pseudomonadati</taxon>
        <taxon>Pseudomonadota</taxon>
        <taxon>Gammaproteobacteria</taxon>
        <taxon>Pseudomonadales</taxon>
        <taxon>Marinobacteraceae</taxon>
        <taxon>Tamilnaduibacter</taxon>
    </lineage>
</organism>
<dbReference type="Proteomes" id="UP000218332">
    <property type="component" value="Unassembled WGS sequence"/>
</dbReference>
<name>A0A2A2I041_9GAMM</name>